<dbReference type="Proteomes" id="UP000020077">
    <property type="component" value="Unassembled WGS sequence"/>
</dbReference>
<feature type="compositionally biased region" description="Basic and acidic residues" evidence="1">
    <location>
        <begin position="246"/>
        <end position="260"/>
    </location>
</feature>
<organism evidence="2 3">
    <name type="scientific">Candidatus Accumulibacter phosphatis</name>
    <dbReference type="NCBI Taxonomy" id="327160"/>
    <lineage>
        <taxon>Bacteria</taxon>
        <taxon>Pseudomonadati</taxon>
        <taxon>Pseudomonadota</taxon>
        <taxon>Betaproteobacteria</taxon>
        <taxon>Candidatus Accumulibacter</taxon>
    </lineage>
</organism>
<protein>
    <submittedName>
        <fullName evidence="2">Uncharacterized protein</fullName>
    </submittedName>
</protein>
<dbReference type="AlphaFoldDB" id="A0A080LT64"/>
<accession>A0A080LT64</accession>
<evidence type="ECO:0000256" key="1">
    <source>
        <dbReference type="SAM" id="MobiDB-lite"/>
    </source>
</evidence>
<sequence>MFDLVVDLLRTLLDGAADRLRRFLQVEMVTGPPGQTFGPDHDHAGTALDQSRGQRHCIGRFPEEIEPATFARFRRLVGQYADRFAAFERLQQTAHPGQVGSRQVQLGTRATSFDHGLQPGLPGWPVQDRDRRMRGQVLRGDLETAEMRRQIEDPLAAPGSGLDQFPARYLDDASGRFGERSQPDSRQFECALAGFADGPWAQPPGLVCTECEQHVLAHVPAVGRRQQPGQPAEESAERMQPGQRQAAEKTEQEDHACVRM</sequence>
<dbReference type="EMBL" id="JDVG02000524">
    <property type="protein sequence ID" value="KFB71583.1"/>
    <property type="molecule type" value="Genomic_DNA"/>
</dbReference>
<name>A0A080LT64_9PROT</name>
<comment type="caution">
    <text evidence="2">The sequence shown here is derived from an EMBL/GenBank/DDBJ whole genome shotgun (WGS) entry which is preliminary data.</text>
</comment>
<evidence type="ECO:0000313" key="2">
    <source>
        <dbReference type="EMBL" id="KFB71583.1"/>
    </source>
</evidence>
<feature type="region of interest" description="Disordered" evidence="1">
    <location>
        <begin position="222"/>
        <end position="260"/>
    </location>
</feature>
<proteinExistence type="predicted"/>
<evidence type="ECO:0000313" key="3">
    <source>
        <dbReference type="Proteomes" id="UP000020077"/>
    </source>
</evidence>
<reference evidence="2 3" key="1">
    <citation type="submission" date="2014-02" db="EMBL/GenBank/DDBJ databases">
        <title>Expanding our view of genomic diversity in Candidatus Accumulibacter clades.</title>
        <authorList>
            <person name="Skennerton C.T."/>
            <person name="Barr J.J."/>
            <person name="Slater F.R."/>
            <person name="Bond P.L."/>
            <person name="Tyson G.W."/>
        </authorList>
    </citation>
    <scope>NUCLEOTIDE SEQUENCE [LARGE SCALE GENOMIC DNA]</scope>
    <source>
        <strain evidence="3">BA-91</strain>
    </source>
</reference>
<gene>
    <name evidence="2" type="ORF">AW09_003272</name>
</gene>